<sequence length="281" mass="29911">MTTASTTHHAPGSPDRALRDALSTRPRPPRTSALSASLTFARRALLKIKHVPEQLADAIMIPILFTVMFTYLFGGAMAGSTREYLQFLLPGTMVFAVLLITVYAGVNLKTDITSGVIDRFRSMPIWRPALIVGGLISDAARNLLAAGLVVALGLAMGFRPDGGVIGVLLAIALVLAFAFGLSWVWASLGLVLRTPSAISAVSFLVQFPLTFASNVFVDPQTMPGWLRTFVEVNPVSLLVDAVRGLMHGTAQAGQIGGVLIASGLLVAVFGPLTMHLYRTRT</sequence>
<keyword evidence="5" id="KW-0046">Antibiotic resistance</keyword>
<keyword evidence="4 6" id="KW-0472">Membrane</keyword>
<evidence type="ECO:0000259" key="8">
    <source>
        <dbReference type="PROSITE" id="PS51012"/>
    </source>
</evidence>
<feature type="domain" description="ABC transmembrane type-2" evidence="8">
    <location>
        <begin position="53"/>
        <end position="280"/>
    </location>
</feature>
<dbReference type="RefSeq" id="WP_109801245.1">
    <property type="nucleotide sequence ID" value="NZ_QGKS01000175.1"/>
</dbReference>
<feature type="transmembrane region" description="Helical" evidence="6">
    <location>
        <begin position="55"/>
        <end position="78"/>
    </location>
</feature>
<dbReference type="OrthoDB" id="670210at2"/>
<feature type="transmembrane region" description="Helical" evidence="6">
    <location>
        <begin position="197"/>
        <end position="217"/>
    </location>
</feature>
<dbReference type="PANTHER" id="PTHR43229:SF2">
    <property type="entry name" value="NODULATION PROTEIN J"/>
    <property type="match status" value="1"/>
</dbReference>
<comment type="similarity">
    <text evidence="6">Belongs to the ABC-2 integral membrane protein family.</text>
</comment>
<dbReference type="GO" id="GO:0043190">
    <property type="term" value="C:ATP-binding cassette (ABC) transporter complex"/>
    <property type="evidence" value="ECO:0007669"/>
    <property type="project" value="InterPro"/>
</dbReference>
<comment type="caution">
    <text evidence="9">The sequence shown here is derived from an EMBL/GenBank/DDBJ whole genome shotgun (WGS) entry which is preliminary data.</text>
</comment>
<keyword evidence="2 6" id="KW-0812">Transmembrane</keyword>
<dbReference type="PIRSF" id="PIRSF006648">
    <property type="entry name" value="DrrB"/>
    <property type="match status" value="1"/>
</dbReference>
<feature type="transmembrane region" description="Helical" evidence="6">
    <location>
        <begin position="255"/>
        <end position="277"/>
    </location>
</feature>
<proteinExistence type="inferred from homology"/>
<feature type="transmembrane region" description="Helical" evidence="6">
    <location>
        <begin position="164"/>
        <end position="185"/>
    </location>
</feature>
<evidence type="ECO:0000256" key="1">
    <source>
        <dbReference type="ARBA" id="ARBA00004141"/>
    </source>
</evidence>
<evidence type="ECO:0000256" key="5">
    <source>
        <dbReference type="ARBA" id="ARBA00023251"/>
    </source>
</evidence>
<dbReference type="InterPro" id="IPR000412">
    <property type="entry name" value="ABC_2_transport"/>
</dbReference>
<comment type="subcellular location">
    <subcellularLocation>
        <location evidence="6">Cell membrane</location>
        <topology evidence="6">Multi-pass membrane protein</topology>
    </subcellularLocation>
    <subcellularLocation>
        <location evidence="1">Membrane</location>
        <topology evidence="1">Multi-pass membrane protein</topology>
    </subcellularLocation>
</comment>
<evidence type="ECO:0000256" key="2">
    <source>
        <dbReference type="ARBA" id="ARBA00022692"/>
    </source>
</evidence>
<dbReference type="EMBL" id="QGKS01000175">
    <property type="protein sequence ID" value="PWR15651.1"/>
    <property type="molecule type" value="Genomic_DNA"/>
</dbReference>
<evidence type="ECO:0000313" key="10">
    <source>
        <dbReference type="Proteomes" id="UP000246050"/>
    </source>
</evidence>
<evidence type="ECO:0000256" key="3">
    <source>
        <dbReference type="ARBA" id="ARBA00022989"/>
    </source>
</evidence>
<organism evidence="9 10">
    <name type="scientific">Micromonospora sicca</name>
    <dbReference type="NCBI Taxonomy" id="2202420"/>
    <lineage>
        <taxon>Bacteria</taxon>
        <taxon>Bacillati</taxon>
        <taxon>Actinomycetota</taxon>
        <taxon>Actinomycetes</taxon>
        <taxon>Micromonosporales</taxon>
        <taxon>Micromonosporaceae</taxon>
        <taxon>Micromonospora</taxon>
    </lineage>
</organism>
<dbReference type="GO" id="GO:0140359">
    <property type="term" value="F:ABC-type transporter activity"/>
    <property type="evidence" value="ECO:0007669"/>
    <property type="project" value="InterPro"/>
</dbReference>
<protein>
    <recommendedName>
        <fullName evidence="6">Transport permease protein</fullName>
    </recommendedName>
</protein>
<feature type="transmembrane region" description="Helical" evidence="6">
    <location>
        <begin position="84"/>
        <end position="108"/>
    </location>
</feature>
<evidence type="ECO:0000256" key="6">
    <source>
        <dbReference type="RuleBase" id="RU361157"/>
    </source>
</evidence>
<dbReference type="InterPro" id="IPR051784">
    <property type="entry name" value="Nod_factor_ABC_transporter"/>
</dbReference>
<evidence type="ECO:0000256" key="4">
    <source>
        <dbReference type="ARBA" id="ARBA00023136"/>
    </source>
</evidence>
<dbReference type="InterPro" id="IPR047817">
    <property type="entry name" value="ABC2_TM_bact-type"/>
</dbReference>
<dbReference type="PROSITE" id="PS51012">
    <property type="entry name" value="ABC_TM2"/>
    <property type="match status" value="1"/>
</dbReference>
<gene>
    <name evidence="9" type="ORF">DKT69_09665</name>
</gene>
<name>A0A317DLY1_9ACTN</name>
<dbReference type="AlphaFoldDB" id="A0A317DLY1"/>
<feature type="region of interest" description="Disordered" evidence="7">
    <location>
        <begin position="1"/>
        <end position="32"/>
    </location>
</feature>
<accession>A0A317DLY1</accession>
<feature type="transmembrane region" description="Helical" evidence="6">
    <location>
        <begin position="129"/>
        <end position="158"/>
    </location>
</feature>
<keyword evidence="6" id="KW-1003">Cell membrane</keyword>
<dbReference type="InterPro" id="IPR013525">
    <property type="entry name" value="ABC2_TM"/>
</dbReference>
<dbReference type="GO" id="GO:0046677">
    <property type="term" value="P:response to antibiotic"/>
    <property type="evidence" value="ECO:0007669"/>
    <property type="project" value="UniProtKB-KW"/>
</dbReference>
<dbReference type="Proteomes" id="UP000246050">
    <property type="component" value="Unassembled WGS sequence"/>
</dbReference>
<keyword evidence="6" id="KW-0813">Transport</keyword>
<evidence type="ECO:0000256" key="7">
    <source>
        <dbReference type="SAM" id="MobiDB-lite"/>
    </source>
</evidence>
<dbReference type="PANTHER" id="PTHR43229">
    <property type="entry name" value="NODULATION PROTEIN J"/>
    <property type="match status" value="1"/>
</dbReference>
<evidence type="ECO:0000313" key="9">
    <source>
        <dbReference type="EMBL" id="PWR15651.1"/>
    </source>
</evidence>
<keyword evidence="3 6" id="KW-1133">Transmembrane helix</keyword>
<reference evidence="9 10" key="1">
    <citation type="submission" date="2018-05" db="EMBL/GenBank/DDBJ databases">
        <title>Micromonosporas from Atacama Desert.</title>
        <authorList>
            <person name="Carro L."/>
            <person name="Golinska P."/>
            <person name="Klenk H.-P."/>
            <person name="Goodfellow M."/>
        </authorList>
    </citation>
    <scope>NUCLEOTIDE SEQUENCE [LARGE SCALE GENOMIC DNA]</scope>
    <source>
        <strain evidence="9 10">4G51</strain>
    </source>
</reference>
<dbReference type="Pfam" id="PF01061">
    <property type="entry name" value="ABC2_membrane"/>
    <property type="match status" value="1"/>
</dbReference>